<keyword evidence="7 8" id="KW-0472">Membrane</keyword>
<evidence type="ECO:0000256" key="5">
    <source>
        <dbReference type="ARBA" id="ARBA00022692"/>
    </source>
</evidence>
<evidence type="ECO:0000256" key="4">
    <source>
        <dbReference type="ARBA" id="ARBA00022475"/>
    </source>
</evidence>
<feature type="transmembrane region" description="Helical" evidence="8">
    <location>
        <begin position="470"/>
        <end position="490"/>
    </location>
</feature>
<feature type="transmembrane region" description="Helical" evidence="8">
    <location>
        <begin position="188"/>
        <end position="212"/>
    </location>
</feature>
<proteinExistence type="inferred from homology"/>
<evidence type="ECO:0000313" key="10">
    <source>
        <dbReference type="Proteomes" id="UP000295726"/>
    </source>
</evidence>
<gene>
    <name evidence="9" type="ORF">EDD59_104177</name>
</gene>
<comment type="similarity">
    <text evidence="2">Belongs to the BCCT transporter (TC 2.A.15) family.</text>
</comment>
<feature type="transmembrane region" description="Helical" evidence="8">
    <location>
        <begin position="87"/>
        <end position="108"/>
    </location>
</feature>
<keyword evidence="10" id="KW-1185">Reference proteome</keyword>
<dbReference type="GO" id="GO:0022857">
    <property type="term" value="F:transmembrane transporter activity"/>
    <property type="evidence" value="ECO:0007669"/>
    <property type="project" value="InterPro"/>
</dbReference>
<evidence type="ECO:0000256" key="7">
    <source>
        <dbReference type="ARBA" id="ARBA00023136"/>
    </source>
</evidence>
<dbReference type="AlphaFoldDB" id="A0A4R3KE51"/>
<feature type="transmembrane region" description="Helical" evidence="8">
    <location>
        <begin position="9"/>
        <end position="27"/>
    </location>
</feature>
<keyword evidence="4" id="KW-1003">Cell membrane</keyword>
<name>A0A4R3KE51_9FIRM</name>
<organism evidence="9 10">
    <name type="scientific">Muricomes intestini</name>
    <dbReference type="NCBI Taxonomy" id="1796634"/>
    <lineage>
        <taxon>Bacteria</taxon>
        <taxon>Bacillati</taxon>
        <taxon>Bacillota</taxon>
        <taxon>Clostridia</taxon>
        <taxon>Lachnospirales</taxon>
        <taxon>Lachnospiraceae</taxon>
        <taxon>Muricomes</taxon>
    </lineage>
</organism>
<protein>
    <submittedName>
        <fullName evidence="9">Glycine betaine transporter</fullName>
    </submittedName>
</protein>
<dbReference type="GO" id="GO:0005886">
    <property type="term" value="C:plasma membrane"/>
    <property type="evidence" value="ECO:0007669"/>
    <property type="project" value="UniProtKB-SubCell"/>
</dbReference>
<feature type="transmembrane region" description="Helical" evidence="8">
    <location>
        <begin position="345"/>
        <end position="368"/>
    </location>
</feature>
<evidence type="ECO:0000256" key="2">
    <source>
        <dbReference type="ARBA" id="ARBA00005658"/>
    </source>
</evidence>
<feature type="transmembrane region" description="Helical" evidence="8">
    <location>
        <begin position="218"/>
        <end position="242"/>
    </location>
</feature>
<dbReference type="PANTHER" id="PTHR30047:SF7">
    <property type="entry name" value="HIGH-AFFINITY CHOLINE TRANSPORT PROTEIN"/>
    <property type="match status" value="1"/>
</dbReference>
<evidence type="ECO:0000256" key="6">
    <source>
        <dbReference type="ARBA" id="ARBA00022989"/>
    </source>
</evidence>
<keyword evidence="5 8" id="KW-0812">Transmembrane</keyword>
<evidence type="ECO:0000256" key="3">
    <source>
        <dbReference type="ARBA" id="ARBA00022448"/>
    </source>
</evidence>
<feature type="transmembrane region" description="Helical" evidence="8">
    <location>
        <begin position="315"/>
        <end position="333"/>
    </location>
</feature>
<evidence type="ECO:0000256" key="8">
    <source>
        <dbReference type="SAM" id="Phobius"/>
    </source>
</evidence>
<evidence type="ECO:0000256" key="1">
    <source>
        <dbReference type="ARBA" id="ARBA00004651"/>
    </source>
</evidence>
<feature type="transmembrane region" description="Helical" evidence="8">
    <location>
        <begin position="401"/>
        <end position="424"/>
    </location>
</feature>
<reference evidence="9 10" key="1">
    <citation type="submission" date="2019-03" db="EMBL/GenBank/DDBJ databases">
        <title>Genomic Encyclopedia of Type Strains, Phase IV (KMG-IV): sequencing the most valuable type-strain genomes for metagenomic binning, comparative biology and taxonomic classification.</title>
        <authorList>
            <person name="Goeker M."/>
        </authorList>
    </citation>
    <scope>NUCLEOTIDE SEQUENCE [LARGE SCALE GENOMIC DNA]</scope>
    <source>
        <strain evidence="9 10">DSM 29489</strain>
    </source>
</reference>
<comment type="subcellular location">
    <subcellularLocation>
        <location evidence="1">Cell membrane</location>
        <topology evidence="1">Multi-pass membrane protein</topology>
    </subcellularLocation>
</comment>
<feature type="transmembrane region" description="Helical" evidence="8">
    <location>
        <begin position="445"/>
        <end position="464"/>
    </location>
</feature>
<evidence type="ECO:0000313" key="9">
    <source>
        <dbReference type="EMBL" id="TCS81239.1"/>
    </source>
</evidence>
<feature type="transmembrane region" description="Helical" evidence="8">
    <location>
        <begin position="47"/>
        <end position="67"/>
    </location>
</feature>
<feature type="transmembrane region" description="Helical" evidence="8">
    <location>
        <begin position="254"/>
        <end position="274"/>
    </location>
</feature>
<dbReference type="PANTHER" id="PTHR30047">
    <property type="entry name" value="HIGH-AFFINITY CHOLINE TRANSPORT PROTEIN-RELATED"/>
    <property type="match status" value="1"/>
</dbReference>
<dbReference type="Pfam" id="PF02028">
    <property type="entry name" value="BCCT"/>
    <property type="match status" value="1"/>
</dbReference>
<dbReference type="OrthoDB" id="9775735at2"/>
<feature type="transmembrane region" description="Helical" evidence="8">
    <location>
        <begin position="142"/>
        <end position="160"/>
    </location>
</feature>
<keyword evidence="3" id="KW-0813">Transport</keyword>
<comment type="caution">
    <text evidence="9">The sequence shown here is derived from an EMBL/GenBank/DDBJ whole genome shotgun (WGS) entry which is preliminary data.</text>
</comment>
<sequence length="517" mass="55863">MEKKKPDNFVFYVSLVITGAIAVWAVVGNQSFSKVSDAVFGFLTKDFGWLYLIAMTFFVFFAIAIAFSKFGKVRLGPDDSRPEYKTASWFAMLFGAGMGVGLVFWGVAEPISHYVSPIAGIEPGTPEAADFAMRSSFMHWGVHPWAGYAIIGLALGYFQFRKKKPGLISVIFEPLIGEKGVKGPIGKIIDVLAVFATVAGIVTSLGLGVLQINSGLNYLFGVPTTLLIQIIIIAVISIIYIWSAVSGIDKGIKMISDANLYIAFALMIAVVLVGPRLEMVNNLMNGLGQYIGNFFQDSFGISAYGDNSWVESWRIFYWAWWIAWAPFVGTFIARISKGRTIREFVMGVVIAPSLGSIAWFAIMGTLGLHLGETGGLSMDVLKEVAAVPETGLFVVMQKYPFGMVLSLVALVLLSTFFITSANSGTFVLSSLTSGGDLNPGNGKKILWGVIQSIMAVGLLIAGGLTPLQTISIVAAFPFIFIMIFACVALVKALKSEKIIKVDKMDTIESAEKVAEKA</sequence>
<dbReference type="EMBL" id="SLZZ01000004">
    <property type="protein sequence ID" value="TCS81239.1"/>
    <property type="molecule type" value="Genomic_DNA"/>
</dbReference>
<dbReference type="RefSeq" id="WP_132379437.1">
    <property type="nucleotide sequence ID" value="NZ_SLZZ01000004.1"/>
</dbReference>
<dbReference type="InterPro" id="IPR000060">
    <property type="entry name" value="BCCT_transptr"/>
</dbReference>
<keyword evidence="6 8" id="KW-1133">Transmembrane helix</keyword>
<dbReference type="Proteomes" id="UP000295726">
    <property type="component" value="Unassembled WGS sequence"/>
</dbReference>
<accession>A0A4R3KE51</accession>
<dbReference type="NCBIfam" id="TIGR00842">
    <property type="entry name" value="bcct"/>
    <property type="match status" value="1"/>
</dbReference>